<dbReference type="AlphaFoldDB" id="A0A7R9Q053"/>
<accession>A0A7R9Q053</accession>
<evidence type="ECO:0000313" key="2">
    <source>
        <dbReference type="Proteomes" id="UP000759131"/>
    </source>
</evidence>
<keyword evidence="2" id="KW-1185">Reference proteome</keyword>
<protein>
    <submittedName>
        <fullName evidence="1">Uncharacterized protein</fullName>
    </submittedName>
</protein>
<dbReference type="EMBL" id="CAJPIZ010004635">
    <property type="protein sequence ID" value="CAG2107749.1"/>
    <property type="molecule type" value="Genomic_DNA"/>
</dbReference>
<evidence type="ECO:0000313" key="1">
    <source>
        <dbReference type="EMBL" id="CAD7627319.1"/>
    </source>
</evidence>
<sequence>MTMARHTADSYDRIAELTQQYSAEALPEDVRDIIPDFFLESYDKSERVENFGRYDYVTDSLTDEEYTIGSSLETEGNGEGERDEAEGVPLLRNVLNNLDDIPVDLKSSGQVFDEYFREGCGCLDADVWA</sequence>
<dbReference type="EMBL" id="OC859210">
    <property type="protein sequence ID" value="CAD7627319.1"/>
    <property type="molecule type" value="Genomic_DNA"/>
</dbReference>
<gene>
    <name evidence="1" type="ORF">OSB1V03_LOCUS7749</name>
</gene>
<dbReference type="OrthoDB" id="6520849at2759"/>
<reference evidence="1" key="1">
    <citation type="submission" date="2020-11" db="EMBL/GenBank/DDBJ databases">
        <authorList>
            <person name="Tran Van P."/>
        </authorList>
    </citation>
    <scope>NUCLEOTIDE SEQUENCE</scope>
</reference>
<proteinExistence type="predicted"/>
<organism evidence="1">
    <name type="scientific">Medioppia subpectinata</name>
    <dbReference type="NCBI Taxonomy" id="1979941"/>
    <lineage>
        <taxon>Eukaryota</taxon>
        <taxon>Metazoa</taxon>
        <taxon>Ecdysozoa</taxon>
        <taxon>Arthropoda</taxon>
        <taxon>Chelicerata</taxon>
        <taxon>Arachnida</taxon>
        <taxon>Acari</taxon>
        <taxon>Acariformes</taxon>
        <taxon>Sarcoptiformes</taxon>
        <taxon>Oribatida</taxon>
        <taxon>Brachypylina</taxon>
        <taxon>Oppioidea</taxon>
        <taxon>Oppiidae</taxon>
        <taxon>Medioppia</taxon>
    </lineage>
</organism>
<name>A0A7R9Q053_9ACAR</name>
<dbReference type="Proteomes" id="UP000759131">
    <property type="component" value="Unassembled WGS sequence"/>
</dbReference>